<dbReference type="SUPFAM" id="SSF52266">
    <property type="entry name" value="SGNH hydrolase"/>
    <property type="match status" value="1"/>
</dbReference>
<dbReference type="KEGG" id="ark:D6B99_09225"/>
<reference evidence="3 4" key="1">
    <citation type="submission" date="2018-09" db="EMBL/GenBank/DDBJ databases">
        <title>Arachidicoccus sp. nov., a bacterium isolated from soil.</title>
        <authorList>
            <person name="Weon H.-Y."/>
            <person name="Kwon S.-W."/>
            <person name="Lee S.A."/>
        </authorList>
    </citation>
    <scope>NUCLEOTIDE SEQUENCE [LARGE SCALE GENOMIC DNA]</scope>
    <source>
        <strain evidence="3 4">KIS59-12</strain>
    </source>
</reference>
<dbReference type="PANTHER" id="PTHR31988:SF19">
    <property type="entry name" value="9-O-ACETYL-N-ACETYLNEURAMINIC ACID DEACETYLASE-RELATED"/>
    <property type="match status" value="1"/>
</dbReference>
<evidence type="ECO:0000259" key="2">
    <source>
        <dbReference type="Pfam" id="PF03629"/>
    </source>
</evidence>
<dbReference type="RefSeq" id="WP_119987320.1">
    <property type="nucleotide sequence ID" value="NZ_CP032489.1"/>
</dbReference>
<dbReference type="InterPro" id="IPR052940">
    <property type="entry name" value="Carb_Esterase_6"/>
</dbReference>
<evidence type="ECO:0000256" key="1">
    <source>
        <dbReference type="ARBA" id="ARBA00022801"/>
    </source>
</evidence>
<proteinExistence type="predicted"/>
<sequence>MKRITFLKYFIIGTFFAYLLIYAQNLFANKMVENRTTNDINLPNDTAAKNLDIYLMIGQSNMSGRAIITAKEKDTLRDVYLFNGIDFERASTPMNKYSTVRKILSMQALNPSYSFGKELGELSGKKIGLVVNARGDTRIESWEKGYNGPNDFNLYENAVKQLKKAEKYGTLKAIIWHQGEANSKAPEGYIPLLKKLVKDLRKDLGANVYFVAGEIGRWKKGSEKMNTIIDEVPNEIKNTDCVNTKGLTPLRGDINNPHFDTRSQLILGQRYALKILDKIYHISLE</sequence>
<dbReference type="PANTHER" id="PTHR31988">
    <property type="entry name" value="ESTERASE, PUTATIVE (DUF303)-RELATED"/>
    <property type="match status" value="1"/>
</dbReference>
<gene>
    <name evidence="3" type="ORF">D6B99_09225</name>
</gene>
<dbReference type="Gene3D" id="3.40.50.1110">
    <property type="entry name" value="SGNH hydrolase"/>
    <property type="match status" value="1"/>
</dbReference>
<keyword evidence="4" id="KW-1185">Reference proteome</keyword>
<evidence type="ECO:0000313" key="3">
    <source>
        <dbReference type="EMBL" id="AYD47754.1"/>
    </source>
</evidence>
<name>A0A386HR58_9BACT</name>
<dbReference type="AlphaFoldDB" id="A0A386HR58"/>
<keyword evidence="1" id="KW-0378">Hydrolase</keyword>
<dbReference type="EMBL" id="CP032489">
    <property type="protein sequence ID" value="AYD47754.1"/>
    <property type="molecule type" value="Genomic_DNA"/>
</dbReference>
<organism evidence="3 4">
    <name type="scientific">Arachidicoccus soli</name>
    <dbReference type="NCBI Taxonomy" id="2341117"/>
    <lineage>
        <taxon>Bacteria</taxon>
        <taxon>Pseudomonadati</taxon>
        <taxon>Bacteroidota</taxon>
        <taxon>Chitinophagia</taxon>
        <taxon>Chitinophagales</taxon>
        <taxon>Chitinophagaceae</taxon>
        <taxon>Arachidicoccus</taxon>
    </lineage>
</organism>
<protein>
    <submittedName>
        <fullName evidence="3">Sialate O-acetylesterase</fullName>
    </submittedName>
</protein>
<dbReference type="Pfam" id="PF03629">
    <property type="entry name" value="SASA"/>
    <property type="match status" value="1"/>
</dbReference>
<dbReference type="OrthoDB" id="9795554at2"/>
<dbReference type="GO" id="GO:0016788">
    <property type="term" value="F:hydrolase activity, acting on ester bonds"/>
    <property type="evidence" value="ECO:0007669"/>
    <property type="project" value="UniProtKB-ARBA"/>
</dbReference>
<evidence type="ECO:0000313" key="4">
    <source>
        <dbReference type="Proteomes" id="UP000266118"/>
    </source>
</evidence>
<dbReference type="InterPro" id="IPR005181">
    <property type="entry name" value="SASA"/>
</dbReference>
<dbReference type="InterPro" id="IPR036514">
    <property type="entry name" value="SGNH_hydro_sf"/>
</dbReference>
<feature type="domain" description="Sialate O-acetylesterase" evidence="2">
    <location>
        <begin position="51"/>
        <end position="276"/>
    </location>
</feature>
<accession>A0A386HR58</accession>
<dbReference type="Proteomes" id="UP000266118">
    <property type="component" value="Chromosome"/>
</dbReference>